<reference evidence="2 3" key="1">
    <citation type="journal article" date="2019" name="Emerg. Microbes Infect.">
        <title>Comprehensive subspecies identification of 175 nontuberculous mycobacteria species based on 7547 genomic profiles.</title>
        <authorList>
            <person name="Matsumoto Y."/>
            <person name="Kinjo T."/>
            <person name="Motooka D."/>
            <person name="Nabeya D."/>
            <person name="Jung N."/>
            <person name="Uechi K."/>
            <person name="Horii T."/>
            <person name="Iida T."/>
            <person name="Fujita J."/>
            <person name="Nakamura S."/>
        </authorList>
    </citation>
    <scope>NUCLEOTIDE SEQUENCE [LARGE SCALE GENOMIC DNA]</scope>
    <source>
        <strain evidence="2 3">JCM 6391</strain>
    </source>
</reference>
<dbReference type="Proteomes" id="UP000466997">
    <property type="component" value="Chromosome"/>
</dbReference>
<evidence type="ECO:0000313" key="2">
    <source>
        <dbReference type="EMBL" id="BBX12600.1"/>
    </source>
</evidence>
<dbReference type="EMBL" id="AP022562">
    <property type="protein sequence ID" value="BBX12600.1"/>
    <property type="molecule type" value="Genomic_DNA"/>
</dbReference>
<evidence type="ECO:0000256" key="1">
    <source>
        <dbReference type="SAM" id="MobiDB-lite"/>
    </source>
</evidence>
<gene>
    <name evidence="2" type="ORF">MNVM_16810</name>
</gene>
<feature type="region of interest" description="Disordered" evidence="1">
    <location>
        <begin position="37"/>
        <end position="59"/>
    </location>
</feature>
<accession>A0A7I7JLE7</accession>
<proteinExistence type="predicted"/>
<protein>
    <submittedName>
        <fullName evidence="2">Uncharacterized protein</fullName>
    </submittedName>
</protein>
<feature type="region of interest" description="Disordered" evidence="1">
    <location>
        <begin position="1"/>
        <end position="20"/>
    </location>
</feature>
<sequence length="59" mass="6336">MSSVRAAATGTHPRYPPAVPRIAEPYLGVRTVATMSAMDHRRNGESAAPGDPKFMIGKR</sequence>
<dbReference type="AlphaFoldDB" id="A0A7I7JLE7"/>
<evidence type="ECO:0000313" key="3">
    <source>
        <dbReference type="Proteomes" id="UP000466997"/>
    </source>
</evidence>
<dbReference type="KEGG" id="mnm:MNVM_16810"/>
<keyword evidence="3" id="KW-1185">Reference proteome</keyword>
<organism evidence="2 3">
    <name type="scientific">Mycobacterium novum</name>
    <dbReference type="NCBI Taxonomy" id="2492438"/>
    <lineage>
        <taxon>Bacteria</taxon>
        <taxon>Bacillati</taxon>
        <taxon>Actinomycetota</taxon>
        <taxon>Actinomycetes</taxon>
        <taxon>Mycobacteriales</taxon>
        <taxon>Mycobacteriaceae</taxon>
        <taxon>Mycobacterium</taxon>
    </lineage>
</organism>
<name>A0A7I7JLE7_9MYCO</name>